<dbReference type="RefSeq" id="WP_163943052.1">
    <property type="nucleotide sequence ID" value="NZ_JAAIKC010000001.1"/>
</dbReference>
<evidence type="ECO:0008006" key="2">
    <source>
        <dbReference type="Google" id="ProtNLM"/>
    </source>
</evidence>
<organism evidence="1">
    <name type="scientific">Paenibacillus sp. SYP-B3998</name>
    <dbReference type="NCBI Taxonomy" id="2678564"/>
    <lineage>
        <taxon>Bacteria</taxon>
        <taxon>Bacillati</taxon>
        <taxon>Bacillota</taxon>
        <taxon>Bacilli</taxon>
        <taxon>Bacillales</taxon>
        <taxon>Paenibacillaceae</taxon>
        <taxon>Paenibacillus</taxon>
    </lineage>
</organism>
<sequence length="129" mass="15073">MKFRAVNEQTRMNYVLWSIKKEIMRENNYLNSLDYNPKPIIDVVKQQIDKWDPIELLGAHSPEDEYDGETQTLVIYITKHLADMNAEALGSKLIQIFQHSFGDEFDKEEEAIQVALYLIDALKTVNLLR</sequence>
<dbReference type="Gene3D" id="1.10.340.20">
    <property type="entry name" value="Apc36109-like domain"/>
    <property type="match status" value="1"/>
</dbReference>
<dbReference type="AlphaFoldDB" id="A0A6G3ZUE6"/>
<evidence type="ECO:0000313" key="1">
    <source>
        <dbReference type="EMBL" id="NEW05762.1"/>
    </source>
</evidence>
<dbReference type="InterPro" id="IPR023162">
    <property type="entry name" value="Apc36109-like_dom_sf"/>
</dbReference>
<dbReference type="EMBL" id="JAAIKC010000001">
    <property type="protein sequence ID" value="NEW05762.1"/>
    <property type="molecule type" value="Genomic_DNA"/>
</dbReference>
<proteinExistence type="predicted"/>
<dbReference type="SUPFAM" id="SSF116922">
    <property type="entry name" value="YugE-like"/>
    <property type="match status" value="1"/>
</dbReference>
<reference evidence="1" key="1">
    <citation type="submission" date="2020-02" db="EMBL/GenBank/DDBJ databases">
        <authorList>
            <person name="Shen X.-R."/>
            <person name="Zhang Y.-X."/>
        </authorList>
    </citation>
    <scope>NUCLEOTIDE SEQUENCE</scope>
    <source>
        <strain evidence="1">SYP-B3998</strain>
    </source>
</reference>
<comment type="caution">
    <text evidence="1">The sequence shown here is derived from an EMBL/GenBank/DDBJ whole genome shotgun (WGS) entry which is preliminary data.</text>
</comment>
<name>A0A6G3ZUE6_9BACL</name>
<accession>A0A6G3ZUE6</accession>
<gene>
    <name evidence="1" type="ORF">GK047_06985</name>
</gene>
<protein>
    <recommendedName>
        <fullName evidence="2">DUF1871 family protein</fullName>
    </recommendedName>
</protein>